<reference evidence="1" key="1">
    <citation type="journal article" date="2023" name="G3 (Bethesda)">
        <title>A reference genome for the long-term kleptoplast-retaining sea slug Elysia crispata morphotype clarki.</title>
        <authorList>
            <person name="Eastman K.E."/>
            <person name="Pendleton A.L."/>
            <person name="Shaikh M.A."/>
            <person name="Suttiyut T."/>
            <person name="Ogas R."/>
            <person name="Tomko P."/>
            <person name="Gavelis G."/>
            <person name="Widhalm J.R."/>
            <person name="Wisecaver J.H."/>
        </authorList>
    </citation>
    <scope>NUCLEOTIDE SEQUENCE</scope>
    <source>
        <strain evidence="1">ECLA1</strain>
    </source>
</reference>
<sequence length="125" mass="14433">MAVRSATIDHRRVSNWTASSKRVELLNCQPIHELSIPDTVTVLSPQYNGGRSGQRSPQLPLKTSPEELLSYSLLQVHCRRYPDRELSQRLIENWPTQLVRRSIEHCLMGLDWVNLLVRKLSDQNC</sequence>
<dbReference type="EMBL" id="JAWDGP010006922">
    <property type="protein sequence ID" value="KAK3733035.1"/>
    <property type="molecule type" value="Genomic_DNA"/>
</dbReference>
<gene>
    <name evidence="1" type="ORF">RRG08_002636</name>
</gene>
<evidence type="ECO:0000313" key="2">
    <source>
        <dbReference type="Proteomes" id="UP001283361"/>
    </source>
</evidence>
<comment type="caution">
    <text evidence="1">The sequence shown here is derived from an EMBL/GenBank/DDBJ whole genome shotgun (WGS) entry which is preliminary data.</text>
</comment>
<evidence type="ECO:0000313" key="1">
    <source>
        <dbReference type="EMBL" id="KAK3733035.1"/>
    </source>
</evidence>
<dbReference type="Proteomes" id="UP001283361">
    <property type="component" value="Unassembled WGS sequence"/>
</dbReference>
<protein>
    <submittedName>
        <fullName evidence="1">Uncharacterized protein</fullName>
    </submittedName>
</protein>
<dbReference type="AlphaFoldDB" id="A0AAE0Y4Q5"/>
<proteinExistence type="predicted"/>
<keyword evidence="2" id="KW-1185">Reference proteome</keyword>
<organism evidence="1 2">
    <name type="scientific">Elysia crispata</name>
    <name type="common">lettuce slug</name>
    <dbReference type="NCBI Taxonomy" id="231223"/>
    <lineage>
        <taxon>Eukaryota</taxon>
        <taxon>Metazoa</taxon>
        <taxon>Spiralia</taxon>
        <taxon>Lophotrochozoa</taxon>
        <taxon>Mollusca</taxon>
        <taxon>Gastropoda</taxon>
        <taxon>Heterobranchia</taxon>
        <taxon>Euthyneura</taxon>
        <taxon>Panpulmonata</taxon>
        <taxon>Sacoglossa</taxon>
        <taxon>Placobranchoidea</taxon>
        <taxon>Plakobranchidae</taxon>
        <taxon>Elysia</taxon>
    </lineage>
</organism>
<accession>A0AAE0Y4Q5</accession>
<name>A0AAE0Y4Q5_9GAST</name>